<gene>
    <name evidence="3" type="ORF">PHPALM_12432</name>
</gene>
<dbReference type="Proteomes" id="UP000237271">
    <property type="component" value="Unassembled WGS sequence"/>
</dbReference>
<dbReference type="Pfam" id="PF20209">
    <property type="entry name" value="DUF6570"/>
    <property type="match status" value="1"/>
</dbReference>
<dbReference type="EMBL" id="NCKW01006644">
    <property type="protein sequence ID" value="POM71051.1"/>
    <property type="molecule type" value="Genomic_DNA"/>
</dbReference>
<dbReference type="AlphaFoldDB" id="A0A2P4XZR0"/>
<feature type="domain" description="Helitron helicase-like" evidence="1">
    <location>
        <begin position="359"/>
        <end position="499"/>
    </location>
</feature>
<name>A0A2P4XZR0_9STRA</name>
<proteinExistence type="predicted"/>
<evidence type="ECO:0000313" key="3">
    <source>
        <dbReference type="EMBL" id="POM71051.1"/>
    </source>
</evidence>
<sequence>MERLWNALGAEGLDECVCAVCDRVVLRCDAEKKDGSDRIYMNGLREVLGEASSDIPLTLLDQYRAPSLISGLENVMVSTRGIQCYIDDYGYPDCNSSIRPRKLPKFAIANGFFMGDLPNNLQRFTIPERLLTQLSTLSAITRVMRGGHHRCIRSLCITSDCTPGLPLQLLPRSLAYVKSYRIVMTSHKDNYEKSGRCIAYEIVLFVKYLISTSPTIICTQCVICESDEESVVERRVGLTNASSHVLARDHPAVVEVGGGPQSERVFIVHRSDKFANDIAGDLFAKLFPHLFPFGRGRPGECRRVAVSVKECVKYYIALSGRKFAEDELFTLVTFDRISLQNMFIHNSFLCKRFPHIYEEYENISGEQLESALLTNERRQGRLPLVSSSDYTVNRFLKTVEIASCAVWGSNAERSRCRQRAFAIQSRFGQPALFVTLTPNTDNSFVMAQYTGVSYVTTRFDVLDATMPTKVTLREASLGNDCVAARIFMRQVDAFITHVLGIDPTTKKPTRHSPVRLRQRIFRYGGNARARISSYPHSYLVERLSSESDNANALRMDLCKRDDDPFQNDYLTPLIEMIPPSPSDGRMSKESLDYMVAVLVLLLNQHWWCHTSSCFKQSKSTASPNLCRYSFPRERVKCTHFDLSGIETKRDLGHEFINGFNYTIMATFKCNHDIQVLLGGRDATDRIYYCYKTSRSTKIISTPLFLSFWQH</sequence>
<evidence type="ECO:0000259" key="2">
    <source>
        <dbReference type="Pfam" id="PF20209"/>
    </source>
</evidence>
<comment type="caution">
    <text evidence="3">The sequence shown here is derived from an EMBL/GenBank/DDBJ whole genome shotgun (WGS) entry which is preliminary data.</text>
</comment>
<dbReference type="OrthoDB" id="124644at2759"/>
<evidence type="ECO:0000313" key="4">
    <source>
        <dbReference type="Proteomes" id="UP000237271"/>
    </source>
</evidence>
<dbReference type="InterPro" id="IPR025476">
    <property type="entry name" value="Helitron_helicase-like"/>
</dbReference>
<evidence type="ECO:0000259" key="1">
    <source>
        <dbReference type="Pfam" id="PF14214"/>
    </source>
</evidence>
<organism evidence="3 4">
    <name type="scientific">Phytophthora palmivora</name>
    <dbReference type="NCBI Taxonomy" id="4796"/>
    <lineage>
        <taxon>Eukaryota</taxon>
        <taxon>Sar</taxon>
        <taxon>Stramenopiles</taxon>
        <taxon>Oomycota</taxon>
        <taxon>Peronosporomycetes</taxon>
        <taxon>Peronosporales</taxon>
        <taxon>Peronosporaceae</taxon>
        <taxon>Phytophthora</taxon>
    </lineage>
</organism>
<reference evidence="3 4" key="1">
    <citation type="journal article" date="2017" name="Genome Biol. Evol.">
        <title>Phytophthora megakarya and P. palmivora, closely related causal agents of cacao black pod rot, underwent increases in genome sizes and gene numbers by different mechanisms.</title>
        <authorList>
            <person name="Ali S.S."/>
            <person name="Shao J."/>
            <person name="Lary D.J."/>
            <person name="Kronmiller B."/>
            <person name="Shen D."/>
            <person name="Strem M.D."/>
            <person name="Amoako-Attah I."/>
            <person name="Akrofi A.Y."/>
            <person name="Begoude B.A."/>
            <person name="Ten Hoopen G.M."/>
            <person name="Coulibaly K."/>
            <person name="Kebe B.I."/>
            <person name="Melnick R.L."/>
            <person name="Guiltinan M.J."/>
            <person name="Tyler B.M."/>
            <person name="Meinhardt L.W."/>
            <person name="Bailey B.A."/>
        </authorList>
    </citation>
    <scope>NUCLEOTIDE SEQUENCE [LARGE SCALE GENOMIC DNA]</scope>
    <source>
        <strain evidence="4">sbr112.9</strain>
    </source>
</reference>
<feature type="domain" description="DUF6570" evidence="2">
    <location>
        <begin position="101"/>
        <end position="189"/>
    </location>
</feature>
<accession>A0A2P4XZR0</accession>
<dbReference type="Pfam" id="PF14214">
    <property type="entry name" value="Helitron_like_N"/>
    <property type="match status" value="1"/>
</dbReference>
<dbReference type="InterPro" id="IPR046700">
    <property type="entry name" value="DUF6570"/>
</dbReference>
<keyword evidence="4" id="KW-1185">Reference proteome</keyword>
<protein>
    <submittedName>
        <fullName evidence="3">Uncharacterized protein</fullName>
    </submittedName>
</protein>